<reference evidence="3 4" key="1">
    <citation type="submission" date="2019-03" db="EMBL/GenBank/DDBJ databases">
        <title>Genomic Encyclopedia of Type Strains, Phase IV (KMG-IV): sequencing the most valuable type-strain genomes for metagenomic binning, comparative biology and taxonomic classification.</title>
        <authorList>
            <person name="Goeker M."/>
        </authorList>
    </citation>
    <scope>NUCLEOTIDE SEQUENCE [LARGE SCALE GENOMIC DNA]</scope>
    <source>
        <strain evidence="3 4">DSM 15534</strain>
    </source>
</reference>
<dbReference type="SUPFAM" id="SSF103515">
    <property type="entry name" value="Autotransporter"/>
    <property type="match status" value="1"/>
</dbReference>
<evidence type="ECO:0000259" key="2">
    <source>
        <dbReference type="PROSITE" id="PS51208"/>
    </source>
</evidence>
<feature type="signal peptide" evidence="1">
    <location>
        <begin position="1"/>
        <end position="28"/>
    </location>
</feature>
<dbReference type="Gene3D" id="2.40.128.130">
    <property type="entry name" value="Autotransporter beta-domain"/>
    <property type="match status" value="1"/>
</dbReference>
<evidence type="ECO:0000256" key="1">
    <source>
        <dbReference type="SAM" id="SignalP"/>
    </source>
</evidence>
<gene>
    <name evidence="3" type="ORF">EV694_1858</name>
</gene>
<dbReference type="Pfam" id="PF03797">
    <property type="entry name" value="Autotransporter"/>
    <property type="match status" value="1"/>
</dbReference>
<dbReference type="AlphaFoldDB" id="A0A4R1FM19"/>
<dbReference type="PROSITE" id="PS51208">
    <property type="entry name" value="AUTOTRANSPORTER"/>
    <property type="match status" value="1"/>
</dbReference>
<dbReference type="Proteomes" id="UP000294702">
    <property type="component" value="Unassembled WGS sequence"/>
</dbReference>
<proteinExistence type="predicted"/>
<comment type="caution">
    <text evidence="3">The sequence shown here is derived from an EMBL/GenBank/DDBJ whole genome shotgun (WGS) entry which is preliminary data.</text>
</comment>
<dbReference type="RefSeq" id="WP_132691744.1">
    <property type="nucleotide sequence ID" value="NZ_SMFT01000005.1"/>
</dbReference>
<dbReference type="InterPro" id="IPR005546">
    <property type="entry name" value="Autotransporte_beta"/>
</dbReference>
<name>A0A4R1FM19_9PAST</name>
<keyword evidence="1" id="KW-0732">Signal</keyword>
<dbReference type="EMBL" id="SMFT01000005">
    <property type="protein sequence ID" value="TCJ95857.1"/>
    <property type="molecule type" value="Genomic_DNA"/>
</dbReference>
<keyword evidence="4" id="KW-1185">Reference proteome</keyword>
<dbReference type="SMART" id="SM00869">
    <property type="entry name" value="Autotransporter"/>
    <property type="match status" value="1"/>
</dbReference>
<dbReference type="OrthoDB" id="5677813at2"/>
<accession>A0A4R1FM19</accession>
<organism evidence="3 4">
    <name type="scientific">Volucribacter psittacicida</name>
    <dbReference type="NCBI Taxonomy" id="203482"/>
    <lineage>
        <taxon>Bacteria</taxon>
        <taxon>Pseudomonadati</taxon>
        <taxon>Pseudomonadota</taxon>
        <taxon>Gammaproteobacteria</taxon>
        <taxon>Pasteurellales</taxon>
        <taxon>Pasteurellaceae</taxon>
        <taxon>Volucribacter</taxon>
    </lineage>
</organism>
<dbReference type="InterPro" id="IPR036709">
    <property type="entry name" value="Autotransporte_beta_dom_sf"/>
</dbReference>
<protein>
    <submittedName>
        <fullName evidence="3">Uncharacterized protein with beta-barrel porin domain</fullName>
    </submittedName>
</protein>
<sequence>MKKFTKGNLLRYSAIALALSGVTTQVNAVCSYDSNTITLDNQTCNVNSTLVTDTSTKLTIASPNTTLANQGQIRVNTDLSGSDTALLLDDTLGLKFSVQIGRSNAVNIESSGTAIQFDGTNLRANTDGFNILNGSTVKGGNYAFYIPNLTDKNMRITITDGTVDGNIYINSSTTNTANHQIVIPDSGSATIRSSDIQGINTVTVNSNATLTIASGTTGSNWNSASLVAQDGSTLTFLLEDINLVDSTALLTTANTTLNTGSTLTLTLANGISGEDIANKELVLINATTKLTNNSNSVIIYDSDGNNLVQEGTEVNNPDEWLVTQQQQGKITFNTSTSNQLSISYDPTNAITLKDYDSAVKFLANTQYESNFVTYVLANSLGLSNERESILVANPSNAAAAKLSRQFLPDLSGADINAAWVWGEQMRSNMEDRLLAYQRQSPIYSYENKWNFWVNSSIGRGSNNNLYGYNLSRYGVHIGADRQLNNEGLLGLSVGVNHSHIDGKFSDINKKMTQLLFMPYFEWNGKPYFASANLLGGAYSVESKRAIADTTAKGDYTGFQFGYQLTGGINTEFKGIHFRPFVSLKEQWLQSEAWTEENSPFALAATTQKYKARHIGTGLSIWKEFELELGKFVPSLDIQYYKQMGNRNFHSQYKLADDSSQSVAYGDFNLDGITGNQFSTKLNARLDISENLNLSGALSYNHFGSYKEAMIGFSVSNTF</sequence>
<feature type="domain" description="Autotransporter" evidence="2">
    <location>
        <begin position="444"/>
        <end position="718"/>
    </location>
</feature>
<evidence type="ECO:0000313" key="4">
    <source>
        <dbReference type="Proteomes" id="UP000294702"/>
    </source>
</evidence>
<evidence type="ECO:0000313" key="3">
    <source>
        <dbReference type="EMBL" id="TCJ95857.1"/>
    </source>
</evidence>
<feature type="chain" id="PRO_5020564511" evidence="1">
    <location>
        <begin position="29"/>
        <end position="718"/>
    </location>
</feature>